<feature type="compositionally biased region" description="Polar residues" evidence="1">
    <location>
        <begin position="122"/>
        <end position="131"/>
    </location>
</feature>
<dbReference type="Proteomes" id="UP000004659">
    <property type="component" value="Unassembled WGS sequence"/>
</dbReference>
<feature type="region of interest" description="Disordered" evidence="1">
    <location>
        <begin position="89"/>
        <end position="131"/>
    </location>
</feature>
<gene>
    <name evidence="4" type="ORF">BALG_02716</name>
</gene>
<evidence type="ECO:0000313" key="4">
    <source>
        <dbReference type="EMBL" id="EEZ29363.1"/>
    </source>
</evidence>
<dbReference type="HOGENOM" id="CLU_147864_0_1_5"/>
<feature type="chain" id="PRO_5002388865" description="PepSY domain-containing protein" evidence="2">
    <location>
        <begin position="23"/>
        <end position="131"/>
    </location>
</feature>
<proteinExistence type="predicted"/>
<evidence type="ECO:0000256" key="2">
    <source>
        <dbReference type="SAM" id="SignalP"/>
    </source>
</evidence>
<protein>
    <recommendedName>
        <fullName evidence="3">PepSY domain-containing protein</fullName>
    </recommendedName>
</protein>
<evidence type="ECO:0000256" key="1">
    <source>
        <dbReference type="SAM" id="MobiDB-lite"/>
    </source>
</evidence>
<evidence type="ECO:0000259" key="3">
    <source>
        <dbReference type="Pfam" id="PF13670"/>
    </source>
</evidence>
<keyword evidence="2" id="KW-0732">Signal</keyword>
<dbReference type="EMBL" id="EQ999534">
    <property type="protein sequence ID" value="EEZ29363.1"/>
    <property type="molecule type" value="Genomic_DNA"/>
</dbReference>
<reference evidence="4" key="1">
    <citation type="submission" date="2009-01" db="EMBL/GenBank/DDBJ databases">
        <title>The Genome Sequence of Brucella pinnipedialis M292/94/1.</title>
        <authorList>
            <consortium name="The Broad Institute Genome Sequencing Platform"/>
            <person name="Ward D."/>
            <person name="Young S.K."/>
            <person name="Kodira C.D."/>
            <person name="Zeng Q."/>
            <person name="Koehrsen M."/>
            <person name="Alvarado L."/>
            <person name="Berlin A."/>
            <person name="Borenstein D."/>
            <person name="Chen Z."/>
            <person name="Engels R."/>
            <person name="Freedman E."/>
            <person name="Gellesch M."/>
            <person name="Goldberg J."/>
            <person name="Griggs A."/>
            <person name="Gujja S."/>
            <person name="Heiman D."/>
            <person name="Hepburn T."/>
            <person name="Howarth C."/>
            <person name="Jen D."/>
            <person name="Larson L."/>
            <person name="Lewis B."/>
            <person name="Mehta T."/>
            <person name="Park D."/>
            <person name="Pearson M."/>
            <person name="Roberts A."/>
            <person name="Saif S."/>
            <person name="Shea T."/>
            <person name="Shenoy N."/>
            <person name="Sisk P."/>
            <person name="Stolte C."/>
            <person name="Sykes S."/>
            <person name="Walk T."/>
            <person name="White J."/>
            <person name="Yandava C."/>
            <person name="Whatmore A.M."/>
            <person name="Perrett L.L."/>
            <person name="O'Callaghan D."/>
            <person name="Nusbaum C."/>
            <person name="Galagan J."/>
            <person name="Birren B."/>
        </authorList>
    </citation>
    <scope>NUCLEOTIDE SEQUENCE [LARGE SCALE GENOMIC DNA]</scope>
    <source>
        <strain evidence="4">M292/94/1</strain>
    </source>
</reference>
<feature type="domain" description="PepSY" evidence="3">
    <location>
        <begin position="7"/>
        <end position="86"/>
    </location>
</feature>
<dbReference type="Pfam" id="PF13670">
    <property type="entry name" value="PepSY_2"/>
    <property type="match status" value="1"/>
</dbReference>
<dbReference type="AlphaFoldDB" id="A0A0E1WX77"/>
<dbReference type="GeneID" id="93015819"/>
<organism evidence="4">
    <name type="scientific">Brucella pinnipedialis M292/94/1</name>
    <dbReference type="NCBI Taxonomy" id="520462"/>
    <lineage>
        <taxon>Bacteria</taxon>
        <taxon>Pseudomonadati</taxon>
        <taxon>Pseudomonadota</taxon>
        <taxon>Alphaproteobacteria</taxon>
        <taxon>Hyphomicrobiales</taxon>
        <taxon>Brucellaceae</taxon>
        <taxon>Brucella/Ochrobactrum group</taxon>
        <taxon>Brucella</taxon>
    </lineage>
</organism>
<feature type="signal peptide" evidence="2">
    <location>
        <begin position="1"/>
        <end position="22"/>
    </location>
</feature>
<accession>A0A0E1WX77</accession>
<name>A0A0E1WX77_9HYPH</name>
<dbReference type="InterPro" id="IPR025711">
    <property type="entry name" value="PepSY"/>
</dbReference>
<sequence length="131" mass="14370">MKKIILMTALIAAIAAPQAALADNDCNVPMDKWQSRDAVQQMAASLGWNVKRIKIDDGCYEIKGLNEAGKPFKAKINPQSLAIMKLKVKGMDDDRDHRRNRQQHGDAPGPLDGVPANKLIQKGSTPKVQVQ</sequence>
<dbReference type="RefSeq" id="WP_002966353.1">
    <property type="nucleotide sequence ID" value="NZ_EQ999534.1"/>
</dbReference>